<dbReference type="Gene3D" id="2.30.110.40">
    <property type="entry name" value="Phage tail tube protein"/>
    <property type="match status" value="1"/>
</dbReference>
<dbReference type="InterPro" id="IPR044000">
    <property type="entry name" value="Phage_tube_2"/>
</dbReference>
<protein>
    <submittedName>
        <fullName evidence="2">Uncharacterized protein</fullName>
    </submittedName>
</protein>
<evidence type="ECO:0000313" key="2">
    <source>
        <dbReference type="EMBL" id="HGN90206.1"/>
    </source>
</evidence>
<dbReference type="EMBL" id="DTAD01000034">
    <property type="protein sequence ID" value="HGN90206.1"/>
    <property type="molecule type" value="Genomic_DNA"/>
</dbReference>
<proteinExistence type="predicted"/>
<organism evidence="2">
    <name type="scientific">Caldiarchaeum subterraneum</name>
    <dbReference type="NCBI Taxonomy" id="311458"/>
    <lineage>
        <taxon>Archaea</taxon>
        <taxon>Nitrososphaerota</taxon>
        <taxon>Candidatus Caldarchaeales</taxon>
        <taxon>Candidatus Caldarchaeaceae</taxon>
        <taxon>Candidatus Caldarchaeum</taxon>
    </lineage>
</organism>
<reference evidence="2" key="1">
    <citation type="journal article" date="2020" name="mSystems">
        <title>Genome- and Community-Level Interaction Insights into Carbon Utilization and Element Cycling Functions of Hydrothermarchaeota in Hydrothermal Sediment.</title>
        <authorList>
            <person name="Zhou Z."/>
            <person name="Liu Y."/>
            <person name="Xu W."/>
            <person name="Pan J."/>
            <person name="Luo Z.H."/>
            <person name="Li M."/>
        </authorList>
    </citation>
    <scope>NUCLEOTIDE SEQUENCE [LARGE SCALE GENOMIC DNA]</scope>
    <source>
        <strain evidence="2">SpSt-613</strain>
        <strain evidence="1">SpSt-669</strain>
    </source>
</reference>
<comment type="caution">
    <text evidence="2">The sequence shown here is derived from an EMBL/GenBank/DDBJ whole genome shotgun (WGS) entry which is preliminary data.</text>
</comment>
<name>A0A7C4E266_CALS0</name>
<dbReference type="EMBL" id="DTCM01000108">
    <property type="protein sequence ID" value="HGL41699.1"/>
    <property type="molecule type" value="Genomic_DNA"/>
</dbReference>
<dbReference type="Pfam" id="PF18906">
    <property type="entry name" value="Phage_tube_2"/>
    <property type="match status" value="1"/>
</dbReference>
<dbReference type="InterPro" id="IPR038628">
    <property type="entry name" value="XkdM-like_sf"/>
</dbReference>
<evidence type="ECO:0000313" key="1">
    <source>
        <dbReference type="EMBL" id="HGL41699.1"/>
    </source>
</evidence>
<sequence>MVFRKLVTYGEETSYGQTPADVSRWIGGVTSFSGGVEPVSEEVPTISGARVFQTLVHGLDVSPSIEFYVQNPRIIKYAFGKATNTGSSPPYTHLLEIKEDYELPSITLVEHRLGVGGHGYVYNGCRVDKLSLSWEEDSFLKASMDFKATRVAKTTTLPTPEEETKGFYSSSSKTVEINGVEIGYVVSGSVTLSNNTVPFPRQGDFHQKHVAGNAQLEAELELYYLDSSIVDLMIGKTRFDVKVRFSRGSDDYLEVRLDGCVCGVESVLEAEGDMMQTVSLKPSNMSILVVDDVEAY</sequence>
<gene>
    <name evidence="2" type="ORF">ENT82_03635</name>
    <name evidence="1" type="ORF">ENU43_08580</name>
</gene>
<dbReference type="AlphaFoldDB" id="A0A7C4E266"/>
<accession>A0A7C4E266</accession>